<dbReference type="Gene3D" id="3.40.50.300">
    <property type="entry name" value="P-loop containing nucleotide triphosphate hydrolases"/>
    <property type="match status" value="1"/>
</dbReference>
<accession>A0A9P3G779</accession>
<organism evidence="3 4">
    <name type="scientific">Phanerochaete sordida</name>
    <dbReference type="NCBI Taxonomy" id="48140"/>
    <lineage>
        <taxon>Eukaryota</taxon>
        <taxon>Fungi</taxon>
        <taxon>Dikarya</taxon>
        <taxon>Basidiomycota</taxon>
        <taxon>Agaricomycotina</taxon>
        <taxon>Agaricomycetes</taxon>
        <taxon>Polyporales</taxon>
        <taxon>Phanerochaetaceae</taxon>
        <taxon>Phanerochaete</taxon>
    </lineage>
</organism>
<evidence type="ECO:0000259" key="2">
    <source>
        <dbReference type="Pfam" id="PF24883"/>
    </source>
</evidence>
<dbReference type="AlphaFoldDB" id="A0A9P3G779"/>
<proteinExistence type="predicted"/>
<dbReference type="SUPFAM" id="SSF52540">
    <property type="entry name" value="P-loop containing nucleoside triphosphate hydrolases"/>
    <property type="match status" value="1"/>
</dbReference>
<dbReference type="Pfam" id="PF24883">
    <property type="entry name" value="NPHP3_N"/>
    <property type="match status" value="1"/>
</dbReference>
<dbReference type="InterPro" id="IPR056884">
    <property type="entry name" value="NPHP3-like_N"/>
</dbReference>
<keyword evidence="4" id="KW-1185">Reference proteome</keyword>
<comment type="caution">
    <text evidence="3">The sequence shown here is derived from an EMBL/GenBank/DDBJ whole genome shotgun (WGS) entry which is preliminary data.</text>
</comment>
<dbReference type="EMBL" id="BPQB01000012">
    <property type="protein sequence ID" value="GJE89342.1"/>
    <property type="molecule type" value="Genomic_DNA"/>
</dbReference>
<feature type="domain" description="Nephrocystin 3-like N-terminal" evidence="2">
    <location>
        <begin position="24"/>
        <end position="187"/>
    </location>
</feature>
<dbReference type="GO" id="GO:0005524">
    <property type="term" value="F:ATP binding"/>
    <property type="evidence" value="ECO:0007669"/>
    <property type="project" value="UniProtKB-KW"/>
</dbReference>
<keyword evidence="3" id="KW-0067">ATP-binding</keyword>
<evidence type="ECO:0000313" key="3">
    <source>
        <dbReference type="EMBL" id="GJE89342.1"/>
    </source>
</evidence>
<reference evidence="3 4" key="1">
    <citation type="submission" date="2021-08" db="EMBL/GenBank/DDBJ databases">
        <title>Draft Genome Sequence of Phanerochaete sordida strain YK-624.</title>
        <authorList>
            <person name="Mori T."/>
            <person name="Dohra H."/>
            <person name="Suzuki T."/>
            <person name="Kawagishi H."/>
            <person name="Hirai H."/>
        </authorList>
    </citation>
    <scope>NUCLEOTIDE SEQUENCE [LARGE SCALE GENOMIC DNA]</scope>
    <source>
        <strain evidence="3 4">YK-624</strain>
    </source>
</reference>
<gene>
    <name evidence="3" type="ORF">PsYK624_054410</name>
</gene>
<dbReference type="InterPro" id="IPR027417">
    <property type="entry name" value="P-loop_NTPase"/>
</dbReference>
<evidence type="ECO:0000313" key="4">
    <source>
        <dbReference type="Proteomes" id="UP000703269"/>
    </source>
</evidence>
<dbReference type="Proteomes" id="UP000703269">
    <property type="component" value="Unassembled WGS sequence"/>
</dbReference>
<keyword evidence="3" id="KW-0547">Nucleotide-binding</keyword>
<name>A0A9P3G779_9APHY</name>
<sequence length="594" mass="66788">MDHADAGYRSVHVEKSRLMESTRETILRDLMSRFQDADPAAKRLILLTAGAGMGKSSIAYRLCVLLDRSSAAESNRTSPCLGASFFFDRRQPDLSSDRKLFPTIARQLAQHQPALLPYMLEAFEEFFLDGKSQLPAFAFNGTLLRKPLERAKSLSLSPVVIVVDGLDECVDQRSLCEVLEHLISLKSDVVHRRDLDDHDLRTEGEEDVQRYLTVTVPELPAYRKYIQKHPRLMELLLQRAGSLFIYARIVINVFSSTAYYNDPEEAFRLVLTPNGPGRSELDALYLQILRSAFSPEDLQASPLHHIRLQSFLTIICCARRQMPPAAMALLVNDVAQTAFIRTRTAVVPHDMCTLSLESVLDIAARLGSVLLINTSGHLTPMHVTFSEFLVHPTRCPDACYRIDAGAAHAGLAAACIAALSLQTTLDVLAGFQSGDLGLRHYGHYVASMCEYHIERAMIYDETLAAQLASALARGCMLFRRRLIMHVQHTEEGGKGLLWSGVANGHTGDKDHTDTAIRTYLRAMLEKAPSNGSGFTWNFAEDRSYIGGPPLPHQWQNVYDRVRETIDQDVMTRELWYNTRTVFKHSRLTSMRRRR</sequence>
<keyword evidence="1" id="KW-0677">Repeat</keyword>
<dbReference type="PANTHER" id="PTHR10039:SF14">
    <property type="entry name" value="NACHT DOMAIN-CONTAINING PROTEIN"/>
    <property type="match status" value="1"/>
</dbReference>
<protein>
    <submittedName>
        <fullName evidence="3">ATP-binding protein</fullName>
    </submittedName>
</protein>
<dbReference type="OrthoDB" id="4760524at2759"/>
<dbReference type="PANTHER" id="PTHR10039">
    <property type="entry name" value="AMELOGENIN"/>
    <property type="match status" value="1"/>
</dbReference>
<evidence type="ECO:0000256" key="1">
    <source>
        <dbReference type="ARBA" id="ARBA00022737"/>
    </source>
</evidence>